<feature type="compositionally biased region" description="Polar residues" evidence="1">
    <location>
        <begin position="576"/>
        <end position="585"/>
    </location>
</feature>
<comment type="caution">
    <text evidence="3">The sequence shown here is derived from an EMBL/GenBank/DDBJ whole genome shotgun (WGS) entry which is preliminary data.</text>
</comment>
<reference evidence="3" key="2">
    <citation type="journal article" date="2023" name="IMA Fungus">
        <title>Comparative genomic study of the Penicillium genus elucidates a diverse pangenome and 15 lateral gene transfer events.</title>
        <authorList>
            <person name="Petersen C."/>
            <person name="Sorensen T."/>
            <person name="Nielsen M.R."/>
            <person name="Sondergaard T.E."/>
            <person name="Sorensen J.L."/>
            <person name="Fitzpatrick D.A."/>
            <person name="Frisvad J.C."/>
            <person name="Nielsen K.L."/>
        </authorList>
    </citation>
    <scope>NUCLEOTIDE SEQUENCE</scope>
    <source>
        <strain evidence="3">IBT 15544</strain>
    </source>
</reference>
<accession>A0A9W9N439</accession>
<dbReference type="InterPro" id="IPR056009">
    <property type="entry name" value="DUF7587"/>
</dbReference>
<dbReference type="AlphaFoldDB" id="A0A9W9N439"/>
<sequence length="647" mass="72459">MHLLSSFITPHQNLLAPVERLDTLENLAFHFSSTDFASHLRIVNQLSKAASKTPSTPSTPKKTPQKSPKRITFQWDDYRRQVLCCLYRFYNCEHDDLQKIFSDIFKNHLLERGFPSGQIPYRALNAQWSWMRRSDNPAWLFVHKETVFRKDREWKDIIQQINHAANKLQILLIEKEFDTENAEPEREGIDNQSQSTLTLSTMCHSVQASVLTDTEHSSIGDWGTQQTMCQSAVHDTQVVMSGLSSSSDEELPSVIPPLIDATLLTADVNLYGHTSPEDLPPVLYRWSNNNSAGINGPTLIRAGLFADMDRGSGTFLPEHISEESFLEYFRLHVTKAQSLSPFVSFFKSPLSPIHRGLHNRNEASVFIVDTSKLTNKSFKSTPLMERTGTVTRGWKGYGEYLIWNEVPAAAIACTFTITDLEKIASNHLDIGAFLQLPSIQERWSCRASLYSDLAKHIPESDDGYACLLERFTELIGVPESLREAVASDFREAWTEKFKGLEYQPPGVEASDFHGGDESLAAHVCFTTTAPSLAAPSESSYAPADNNDGDSDNSCASSGSGSREIEEAEERCRGRDTSSSGYSVQDFSGDDIEERSLTDPFVDEADPMDTVDEDAAAPDEEYCVDQLIRWPARMFARGRIGMWTADGM</sequence>
<name>A0A9W9N439_9EURO</name>
<feature type="domain" description="DUF7587" evidence="2">
    <location>
        <begin position="279"/>
        <end position="420"/>
    </location>
</feature>
<evidence type="ECO:0000313" key="3">
    <source>
        <dbReference type="EMBL" id="KAJ5212333.1"/>
    </source>
</evidence>
<dbReference type="Pfam" id="PF24494">
    <property type="entry name" value="DUF7587"/>
    <property type="match status" value="1"/>
</dbReference>
<proteinExistence type="predicted"/>
<protein>
    <recommendedName>
        <fullName evidence="2">DUF7587 domain-containing protein</fullName>
    </recommendedName>
</protein>
<evidence type="ECO:0000256" key="1">
    <source>
        <dbReference type="SAM" id="MobiDB-lite"/>
    </source>
</evidence>
<dbReference type="RefSeq" id="XP_058310503.1">
    <property type="nucleotide sequence ID" value="XM_058451041.1"/>
</dbReference>
<gene>
    <name evidence="3" type="ORF">N7498_003979</name>
</gene>
<dbReference type="GeneID" id="83178342"/>
<feature type="compositionally biased region" description="Acidic residues" evidence="1">
    <location>
        <begin position="600"/>
        <end position="616"/>
    </location>
</feature>
<feature type="compositionally biased region" description="Low complexity" evidence="1">
    <location>
        <begin position="541"/>
        <end position="561"/>
    </location>
</feature>
<reference evidence="3" key="1">
    <citation type="submission" date="2022-12" db="EMBL/GenBank/DDBJ databases">
        <authorList>
            <person name="Petersen C."/>
        </authorList>
    </citation>
    <scope>NUCLEOTIDE SEQUENCE</scope>
    <source>
        <strain evidence="3">IBT 15544</strain>
    </source>
</reference>
<dbReference type="OrthoDB" id="5397734at2759"/>
<keyword evidence="4" id="KW-1185">Reference proteome</keyword>
<feature type="region of interest" description="Disordered" evidence="1">
    <location>
        <begin position="48"/>
        <end position="69"/>
    </location>
</feature>
<organism evidence="3 4">
    <name type="scientific">Penicillium cinerascens</name>
    <dbReference type="NCBI Taxonomy" id="70096"/>
    <lineage>
        <taxon>Eukaryota</taxon>
        <taxon>Fungi</taxon>
        <taxon>Dikarya</taxon>
        <taxon>Ascomycota</taxon>
        <taxon>Pezizomycotina</taxon>
        <taxon>Eurotiomycetes</taxon>
        <taxon>Eurotiomycetidae</taxon>
        <taxon>Eurotiales</taxon>
        <taxon>Aspergillaceae</taxon>
        <taxon>Penicillium</taxon>
    </lineage>
</organism>
<feature type="region of interest" description="Disordered" evidence="1">
    <location>
        <begin position="533"/>
        <end position="616"/>
    </location>
</feature>
<dbReference type="EMBL" id="JAPQKR010000008">
    <property type="protein sequence ID" value="KAJ5212333.1"/>
    <property type="molecule type" value="Genomic_DNA"/>
</dbReference>
<feature type="compositionally biased region" description="Low complexity" evidence="1">
    <location>
        <begin position="48"/>
        <end position="62"/>
    </location>
</feature>
<evidence type="ECO:0000313" key="4">
    <source>
        <dbReference type="Proteomes" id="UP001150904"/>
    </source>
</evidence>
<dbReference type="Proteomes" id="UP001150904">
    <property type="component" value="Unassembled WGS sequence"/>
</dbReference>
<evidence type="ECO:0000259" key="2">
    <source>
        <dbReference type="Pfam" id="PF24494"/>
    </source>
</evidence>